<evidence type="ECO:0000256" key="7">
    <source>
        <dbReference type="SAM" id="Phobius"/>
    </source>
</evidence>
<evidence type="ECO:0000313" key="9">
    <source>
        <dbReference type="Proteomes" id="UP001156398"/>
    </source>
</evidence>
<comment type="caution">
    <text evidence="8">The sequence shown here is derived from an EMBL/GenBank/DDBJ whole genome shotgun (WGS) entry which is preliminary data.</text>
</comment>
<feature type="compositionally biased region" description="Low complexity" evidence="6">
    <location>
        <begin position="287"/>
        <end position="330"/>
    </location>
</feature>
<dbReference type="PANTHER" id="PTHR30213:SF1">
    <property type="entry name" value="INNER MEMBRANE PROTEIN YHJD"/>
    <property type="match status" value="1"/>
</dbReference>
<dbReference type="InterPro" id="IPR017039">
    <property type="entry name" value="Virul_fac_BrkB"/>
</dbReference>
<evidence type="ECO:0000256" key="3">
    <source>
        <dbReference type="ARBA" id="ARBA00022692"/>
    </source>
</evidence>
<comment type="subcellular location">
    <subcellularLocation>
        <location evidence="1">Cell membrane</location>
        <topology evidence="1">Multi-pass membrane protein</topology>
    </subcellularLocation>
</comment>
<dbReference type="Pfam" id="PF03631">
    <property type="entry name" value="Virul_fac_BrkB"/>
    <property type="match status" value="1"/>
</dbReference>
<keyword evidence="3 7" id="KW-0812">Transmembrane</keyword>
<feature type="region of interest" description="Disordered" evidence="6">
    <location>
        <begin position="284"/>
        <end position="345"/>
    </location>
</feature>
<evidence type="ECO:0000313" key="8">
    <source>
        <dbReference type="EMBL" id="MDI5965832.1"/>
    </source>
</evidence>
<evidence type="ECO:0000256" key="1">
    <source>
        <dbReference type="ARBA" id="ARBA00004651"/>
    </source>
</evidence>
<feature type="compositionally biased region" description="Basic and acidic residues" evidence="6">
    <location>
        <begin position="336"/>
        <end position="345"/>
    </location>
</feature>
<feature type="transmembrane region" description="Helical" evidence="7">
    <location>
        <begin position="249"/>
        <end position="271"/>
    </location>
</feature>
<organism evidence="8 9">
    <name type="scientific">Streptantibioticus silvisoli</name>
    <dbReference type="NCBI Taxonomy" id="2705255"/>
    <lineage>
        <taxon>Bacteria</taxon>
        <taxon>Bacillati</taxon>
        <taxon>Actinomycetota</taxon>
        <taxon>Actinomycetes</taxon>
        <taxon>Kitasatosporales</taxon>
        <taxon>Streptomycetaceae</taxon>
        <taxon>Streptantibioticus</taxon>
    </lineage>
</organism>
<evidence type="ECO:0000256" key="6">
    <source>
        <dbReference type="SAM" id="MobiDB-lite"/>
    </source>
</evidence>
<protein>
    <submittedName>
        <fullName evidence="8">YihY/virulence factor BrkB family protein</fullName>
    </submittedName>
</protein>
<keyword evidence="5 7" id="KW-0472">Membrane</keyword>
<feature type="transmembrane region" description="Helical" evidence="7">
    <location>
        <begin position="145"/>
        <end position="171"/>
    </location>
</feature>
<keyword evidence="9" id="KW-1185">Reference proteome</keyword>
<sequence length="345" mass="35187">MEWMTRLPVIGPWIARAMRTHGWRAFEHAQEVTWDRLAAAVTFTSFIALFPLITVGAAIGAAILSKSQLDDVIHKVNQQIPGLAGQVDIAGLAANAGTIGTIAGALLLLTGVGWIAQLRGCLRAVWKLDVDHDNPVKRKILDAGVLAGLGGVGLASMACSAFATTAVGWVVKHIGLVSGGPASVLLTVAGYAAAVLVDFAVLAYALTLLPGVRPSRRAVVEAGLLGSVGFELLKVLLSGYLQGVAGKSIYGAFGTPVALLLWINFMAKLLMFCAAWTATQRDGSGVGPTAPAAAPGTAAGPAVTPGDAAPGAAITPADAAGATRGWASAAVPAATRRREGPARPR</sequence>
<dbReference type="PANTHER" id="PTHR30213">
    <property type="entry name" value="INNER MEMBRANE PROTEIN YHJD"/>
    <property type="match status" value="1"/>
</dbReference>
<feature type="transmembrane region" description="Helical" evidence="7">
    <location>
        <begin position="37"/>
        <end position="64"/>
    </location>
</feature>
<keyword evidence="4 7" id="KW-1133">Transmembrane helix</keyword>
<keyword evidence="2" id="KW-1003">Cell membrane</keyword>
<dbReference type="RefSeq" id="WP_271323193.1">
    <property type="nucleotide sequence ID" value="NZ_JAAGKO020000041.1"/>
</dbReference>
<feature type="transmembrane region" description="Helical" evidence="7">
    <location>
        <begin position="218"/>
        <end position="237"/>
    </location>
</feature>
<evidence type="ECO:0000256" key="2">
    <source>
        <dbReference type="ARBA" id="ARBA00022475"/>
    </source>
</evidence>
<dbReference type="Proteomes" id="UP001156398">
    <property type="component" value="Unassembled WGS sequence"/>
</dbReference>
<feature type="transmembrane region" description="Helical" evidence="7">
    <location>
        <begin position="183"/>
        <end position="206"/>
    </location>
</feature>
<name>A0ABT6W4Z4_9ACTN</name>
<evidence type="ECO:0000256" key="5">
    <source>
        <dbReference type="ARBA" id="ARBA00023136"/>
    </source>
</evidence>
<proteinExistence type="predicted"/>
<dbReference type="EMBL" id="JAAGKO020000041">
    <property type="protein sequence ID" value="MDI5965832.1"/>
    <property type="molecule type" value="Genomic_DNA"/>
</dbReference>
<reference evidence="8 9" key="1">
    <citation type="submission" date="2023-05" db="EMBL/GenBank/DDBJ databases">
        <title>Streptantibioticus silvisoli sp. nov., acidotolerant actinomycetes 1 from pine litter.</title>
        <authorList>
            <person name="Swiecimska M."/>
            <person name="Golinska P."/>
            <person name="Sangal V."/>
            <person name="Wachnowicz B."/>
            <person name="Goodfellow M."/>
        </authorList>
    </citation>
    <scope>NUCLEOTIDE SEQUENCE [LARGE SCALE GENOMIC DNA]</scope>
    <source>
        <strain evidence="8 9">SL54</strain>
    </source>
</reference>
<evidence type="ECO:0000256" key="4">
    <source>
        <dbReference type="ARBA" id="ARBA00022989"/>
    </source>
</evidence>
<accession>A0ABT6W4Z4</accession>
<gene>
    <name evidence="8" type="ORF">POF43_024400</name>
</gene>